<evidence type="ECO:0000313" key="3">
    <source>
        <dbReference type="Proteomes" id="UP000637267"/>
    </source>
</evidence>
<feature type="chain" id="PRO_5046497259" evidence="1">
    <location>
        <begin position="29"/>
        <end position="198"/>
    </location>
</feature>
<keyword evidence="3" id="KW-1185">Reference proteome</keyword>
<dbReference type="EMBL" id="BMLX01000001">
    <property type="protein sequence ID" value="GGP18907.1"/>
    <property type="molecule type" value="Genomic_DNA"/>
</dbReference>
<feature type="signal peptide" evidence="1">
    <location>
        <begin position="1"/>
        <end position="28"/>
    </location>
</feature>
<accession>A0ABQ2P620</accession>
<reference evidence="3" key="1">
    <citation type="journal article" date="2019" name="Int. J. Syst. Evol. Microbiol.">
        <title>The Global Catalogue of Microorganisms (GCM) 10K type strain sequencing project: providing services to taxonomists for standard genome sequencing and annotation.</title>
        <authorList>
            <consortium name="The Broad Institute Genomics Platform"/>
            <consortium name="The Broad Institute Genome Sequencing Center for Infectious Disease"/>
            <person name="Wu L."/>
            <person name="Ma J."/>
        </authorList>
    </citation>
    <scope>NUCLEOTIDE SEQUENCE [LARGE SCALE GENOMIC DNA]</scope>
    <source>
        <strain evidence="3">CGMCC 1.8859</strain>
    </source>
</reference>
<keyword evidence="1" id="KW-0732">Signal</keyword>
<dbReference type="RefSeq" id="WP_188702551.1">
    <property type="nucleotide sequence ID" value="NZ_BMLX01000001.1"/>
</dbReference>
<organism evidence="2 3">
    <name type="scientific">Silvimonas iriomotensis</name>
    <dbReference type="NCBI Taxonomy" id="449662"/>
    <lineage>
        <taxon>Bacteria</taxon>
        <taxon>Pseudomonadati</taxon>
        <taxon>Pseudomonadota</taxon>
        <taxon>Betaproteobacteria</taxon>
        <taxon>Neisseriales</taxon>
        <taxon>Chitinibacteraceae</taxon>
        <taxon>Silvimonas</taxon>
    </lineage>
</organism>
<comment type="caution">
    <text evidence="2">The sequence shown here is derived from an EMBL/GenBank/DDBJ whole genome shotgun (WGS) entry which is preliminary data.</text>
</comment>
<evidence type="ECO:0000313" key="2">
    <source>
        <dbReference type="EMBL" id="GGP18907.1"/>
    </source>
</evidence>
<proteinExistence type="predicted"/>
<dbReference type="PROSITE" id="PS51257">
    <property type="entry name" value="PROKAR_LIPOPROTEIN"/>
    <property type="match status" value="1"/>
</dbReference>
<evidence type="ECO:0000256" key="1">
    <source>
        <dbReference type="SAM" id="SignalP"/>
    </source>
</evidence>
<dbReference type="Proteomes" id="UP000637267">
    <property type="component" value="Unassembled WGS sequence"/>
</dbReference>
<gene>
    <name evidence="2" type="ORF">GCM10010970_07980</name>
</gene>
<name>A0ABQ2P620_9NEIS</name>
<sequence>MLATTRLGHFCVYIASLACSLSSVAAWAANQTDDSGIVFMDTLGRYQPAKWTNSKPGGRHGEFGPAPSGANASLVFHAADNGANFYSKQVLPPGHYKLYYRYLAKDCPGHNVCSGGLTVVSREFGKIGALKWPYDFPASSGYTTTHFKHGIAGTGHWQRVRANFMVYEPFRIAIEYAPAGQHEAGSAYFRQLVVQSVP</sequence>
<protein>
    <submittedName>
        <fullName evidence="2">Uncharacterized protein</fullName>
    </submittedName>
</protein>